<feature type="region of interest" description="Disordered" evidence="1">
    <location>
        <begin position="196"/>
        <end position="243"/>
    </location>
</feature>
<name>A0ABQ3W814_9LACO</name>
<keyword evidence="2" id="KW-1133">Transmembrane helix</keyword>
<proteinExistence type="predicted"/>
<evidence type="ECO:0000256" key="1">
    <source>
        <dbReference type="SAM" id="MobiDB-lite"/>
    </source>
</evidence>
<keyword evidence="5" id="KW-1185">Reference proteome</keyword>
<feature type="compositionally biased region" description="Basic and acidic residues" evidence="1">
    <location>
        <begin position="230"/>
        <end position="243"/>
    </location>
</feature>
<feature type="domain" description="VanZ-like" evidence="3">
    <location>
        <begin position="87"/>
        <end position="177"/>
    </location>
</feature>
<feature type="transmembrane region" description="Helical" evidence="2">
    <location>
        <begin position="12"/>
        <end position="33"/>
    </location>
</feature>
<comment type="caution">
    <text evidence="4">The sequence shown here is derived from an EMBL/GenBank/DDBJ whole genome shotgun (WGS) entry which is preliminary data.</text>
</comment>
<dbReference type="Pfam" id="PF04892">
    <property type="entry name" value="VanZ"/>
    <property type="match status" value="1"/>
</dbReference>
<dbReference type="InterPro" id="IPR006976">
    <property type="entry name" value="VanZ-like"/>
</dbReference>
<feature type="transmembrane region" description="Helical" evidence="2">
    <location>
        <begin position="127"/>
        <end position="145"/>
    </location>
</feature>
<keyword evidence="2" id="KW-0472">Membrane</keyword>
<feature type="transmembrane region" description="Helical" evidence="2">
    <location>
        <begin position="39"/>
        <end position="57"/>
    </location>
</feature>
<evidence type="ECO:0000313" key="5">
    <source>
        <dbReference type="Proteomes" id="UP000616547"/>
    </source>
</evidence>
<keyword evidence="2" id="KW-0812">Transmembrane</keyword>
<protein>
    <recommendedName>
        <fullName evidence="3">VanZ-like domain-containing protein</fullName>
    </recommendedName>
</protein>
<dbReference type="EMBL" id="BOCI01000188">
    <property type="protein sequence ID" value="GHW01007.1"/>
    <property type="molecule type" value="Genomic_DNA"/>
</dbReference>
<dbReference type="Proteomes" id="UP000616547">
    <property type="component" value="Unassembled WGS sequence"/>
</dbReference>
<feature type="compositionally biased region" description="Basic and acidic residues" evidence="1">
    <location>
        <begin position="196"/>
        <end position="214"/>
    </location>
</feature>
<evidence type="ECO:0000313" key="4">
    <source>
        <dbReference type="EMBL" id="GHW01007.1"/>
    </source>
</evidence>
<feature type="transmembrane region" description="Helical" evidence="2">
    <location>
        <begin position="102"/>
        <end position="121"/>
    </location>
</feature>
<evidence type="ECO:0000259" key="3">
    <source>
        <dbReference type="Pfam" id="PF04892"/>
    </source>
</evidence>
<reference evidence="5" key="1">
    <citation type="submission" date="2021-01" db="EMBL/GenBank/DDBJ databases">
        <title>Draft genome sequence of Nasalis larvatus strain YZ03.</title>
        <authorList>
            <person name="Suzuki-Hashido N."/>
            <person name="Tsuchida S."/>
            <person name="Hayakawa T."/>
        </authorList>
    </citation>
    <scope>NUCLEOTIDE SEQUENCE [LARGE SCALE GENOMIC DNA]</scope>
    <source>
        <strain evidence="5">YZ03</strain>
    </source>
</reference>
<gene>
    <name evidence="4" type="ORF">lacNasYZ03_06940</name>
</gene>
<accession>A0ABQ3W814</accession>
<evidence type="ECO:0000256" key="2">
    <source>
        <dbReference type="SAM" id="Phobius"/>
    </source>
</evidence>
<sequence>MQGEVRKRMYHELAMLIRLVVIGGCVLAGYWAIRTGSSFLRLLVTLVYGCALVYYVCASRMLTAAAYYLNHPVQLAAGQEVLENPAFWKWGLKKVFSSSNYGGRYGFLMNVMLFIPLGYILPSWSKWLHSIMITTFLAFCLSYFIEHFQRFTGLGVYDVNDMIANTTGAFLGAVAIMPTLWMQDIQARKLRKAREHAEMQARGEAEAARLDRVSRQLANPTEKTPKVKVSRKDYRERHGGQQD</sequence>
<organism evidence="4 5">
    <name type="scientific">Lactobacillus nasalidis</name>
    <dbReference type="NCBI Taxonomy" id="2797258"/>
    <lineage>
        <taxon>Bacteria</taxon>
        <taxon>Bacillati</taxon>
        <taxon>Bacillota</taxon>
        <taxon>Bacilli</taxon>
        <taxon>Lactobacillales</taxon>
        <taxon>Lactobacillaceae</taxon>
        <taxon>Lactobacillus</taxon>
    </lineage>
</organism>